<keyword evidence="3" id="KW-1185">Reference proteome</keyword>
<sequence>MDTSQNDPGTPEPEEPLEPSKIYRGKSGSGPQLPDSVDEILGNIRGSVASGLGKARSGIRNAANDGGSLDSASERINESLDSLGKKINGALGHDNVEGTIDSVQERINKILGGTKEKIGEAVDEDKVGEALDSTQERVAAAFEALKKRMQ</sequence>
<dbReference type="Proteomes" id="UP001209083">
    <property type="component" value="Chromosome"/>
</dbReference>
<feature type="region of interest" description="Disordered" evidence="1">
    <location>
        <begin position="1"/>
        <end position="38"/>
    </location>
</feature>
<evidence type="ECO:0000256" key="1">
    <source>
        <dbReference type="SAM" id="MobiDB-lite"/>
    </source>
</evidence>
<proteinExistence type="predicted"/>
<name>A0ABY8QZJ8_9MICO</name>
<accession>A0ABY8QZJ8</accession>
<dbReference type="EMBL" id="CP090958">
    <property type="protein sequence ID" value="WGW13610.1"/>
    <property type="molecule type" value="Genomic_DNA"/>
</dbReference>
<reference evidence="2 3" key="1">
    <citation type="submission" date="2023-05" db="EMBL/GenBank/DDBJ databases">
        <title>Lithophilousrod everest ZFBP1038 complete genpme.</title>
        <authorList>
            <person name="Tian M."/>
        </authorList>
    </citation>
    <scope>NUCLEOTIDE SEQUENCE [LARGE SCALE GENOMIC DNA]</scope>
    <source>
        <strain evidence="2 3">ZFBP1038</strain>
    </source>
</reference>
<protein>
    <recommendedName>
        <fullName evidence="4">CsbD family protein</fullName>
    </recommendedName>
</protein>
<dbReference type="RefSeq" id="WP_349640433.1">
    <property type="nucleotide sequence ID" value="NZ_CP090958.1"/>
</dbReference>
<evidence type="ECO:0000313" key="3">
    <source>
        <dbReference type="Proteomes" id="UP001209083"/>
    </source>
</evidence>
<gene>
    <name evidence="2" type="ORF">LWF01_07590</name>
</gene>
<organism evidence="2 3">
    <name type="scientific">Saxibacter everestensis</name>
    <dbReference type="NCBI Taxonomy" id="2909229"/>
    <lineage>
        <taxon>Bacteria</taxon>
        <taxon>Bacillati</taxon>
        <taxon>Actinomycetota</taxon>
        <taxon>Actinomycetes</taxon>
        <taxon>Micrococcales</taxon>
        <taxon>Brevibacteriaceae</taxon>
        <taxon>Saxibacter</taxon>
    </lineage>
</organism>
<evidence type="ECO:0008006" key="4">
    <source>
        <dbReference type="Google" id="ProtNLM"/>
    </source>
</evidence>
<feature type="region of interest" description="Disordered" evidence="1">
    <location>
        <begin position="52"/>
        <end position="72"/>
    </location>
</feature>
<evidence type="ECO:0000313" key="2">
    <source>
        <dbReference type="EMBL" id="WGW13610.1"/>
    </source>
</evidence>
<dbReference type="Gene3D" id="1.20.120.20">
    <property type="entry name" value="Apolipoprotein"/>
    <property type="match status" value="1"/>
</dbReference>
<dbReference type="SUPFAM" id="SSF74748">
    <property type="entry name" value="Variable surface antigen VlsE"/>
    <property type="match status" value="1"/>
</dbReference>